<dbReference type="GO" id="GO:0003677">
    <property type="term" value="F:DNA binding"/>
    <property type="evidence" value="ECO:0007669"/>
    <property type="project" value="InterPro"/>
</dbReference>
<dbReference type="InterPro" id="IPR014017">
    <property type="entry name" value="DNA_helicase_UvrD-like_C"/>
</dbReference>
<dbReference type="AlphaFoldDB" id="A0A2K9J673"/>
<keyword evidence="2" id="KW-0378">Hydrolase</keyword>
<sequence length="639" mass="74282">MHVAITIPESIRSSATAGERILFHTLKEYLDDDYIVYYEPEINGKRPDFLIIGPYLGLLVLEVKDYTVNTLHGLTQEEWIINSKNDGVVTVKSPLKQAKDYMFAVQNLLRKDKNLTQQEGKYQGNLKFPCGFGTVFTRLSQKQCIKTDLYEVIDPNFLLTREEIDPDQEEFSEDLLIEKLMNMFTISFRLRDPLSSEEMNAIRYHLFPEVRISREFKQAAPYRDQLLLSLHNLETMDLHQEKLAKQLGDKNRLIRGVAGSGKTLILASRARLIKQQHPDWNILILCYNISLSRSIESMVRAKMEEPTDLFEATLEPEDRMQGITVRNFHEWLKKDLQISEAQLPTIIEKLENKETILPKYEAVLIDEGQDFEADWLKLVSLLLNEDTYSMLLVEDRAQTIYQRGRNYLQNTGLDFRGRSKILQINYRNTSQIIQFAWDFYQTHAASNKVVTGTVEGQEIIPPQSTRRKGPEPIIVRANSWQEETRMVAKKMMALHQEKNVPYEEMLILYRVKRTHKIDIVNTLKSTFKQYQIPYTWVTESQESKRTYRKNDGSVKISTFDSSKGLDFQAVFIVNADNTPFALEEDKNREAALMYIGMTRAIEHLMISYSGESAYTTYFDHILETRQATAENQFMNKYGS</sequence>
<dbReference type="SUPFAM" id="SSF52540">
    <property type="entry name" value="P-loop containing nucleoside triphosphate hydrolases"/>
    <property type="match status" value="1"/>
</dbReference>
<proteinExistence type="predicted"/>
<dbReference type="GO" id="GO:0043138">
    <property type="term" value="F:3'-5' DNA helicase activity"/>
    <property type="evidence" value="ECO:0007669"/>
    <property type="project" value="TreeGrafter"/>
</dbReference>
<dbReference type="KEGG" id="vpn:A21D_01569"/>
<dbReference type="PANTHER" id="PTHR11070">
    <property type="entry name" value="UVRD / RECB / PCRA DNA HELICASE FAMILY MEMBER"/>
    <property type="match status" value="1"/>
</dbReference>
<protein>
    <submittedName>
        <fullName evidence="7">DNA-dependent helicase II</fullName>
    </submittedName>
</protein>
<dbReference type="InterPro" id="IPR000212">
    <property type="entry name" value="DNA_helicase_UvrD/REP"/>
</dbReference>
<evidence type="ECO:0000256" key="4">
    <source>
        <dbReference type="ARBA" id="ARBA00022840"/>
    </source>
</evidence>
<evidence type="ECO:0000256" key="3">
    <source>
        <dbReference type="ARBA" id="ARBA00022806"/>
    </source>
</evidence>
<feature type="domain" description="UvrD-like helicase C-terminal" evidence="6">
    <location>
        <begin position="422"/>
        <end position="539"/>
    </location>
</feature>
<dbReference type="Pfam" id="PF13245">
    <property type="entry name" value="AAA_19"/>
    <property type="match status" value="1"/>
</dbReference>
<evidence type="ECO:0000256" key="2">
    <source>
        <dbReference type="ARBA" id="ARBA00022801"/>
    </source>
</evidence>
<dbReference type="EMBL" id="CP018622">
    <property type="protein sequence ID" value="AUJ24650.1"/>
    <property type="molecule type" value="Genomic_DNA"/>
</dbReference>
<evidence type="ECO:0000313" key="8">
    <source>
        <dbReference type="Proteomes" id="UP000234237"/>
    </source>
</evidence>
<dbReference type="PANTHER" id="PTHR11070:SF2">
    <property type="entry name" value="ATP-DEPENDENT DNA HELICASE SRS2"/>
    <property type="match status" value="1"/>
</dbReference>
<dbReference type="Gene3D" id="3.40.50.300">
    <property type="entry name" value="P-loop containing nucleotide triphosphate hydrolases"/>
    <property type="match status" value="2"/>
</dbReference>
<dbReference type="Pfam" id="PF08378">
    <property type="entry name" value="NERD"/>
    <property type="match status" value="1"/>
</dbReference>
<keyword evidence="4" id="KW-0067">ATP-binding</keyword>
<dbReference type="GO" id="GO:0016787">
    <property type="term" value="F:hydrolase activity"/>
    <property type="evidence" value="ECO:0007669"/>
    <property type="project" value="UniProtKB-KW"/>
</dbReference>
<accession>A0A2K9J673</accession>
<name>A0A2K9J673_9BACI</name>
<organism evidence="7 8">
    <name type="scientific">Virgibacillus dokdonensis</name>
    <dbReference type="NCBI Taxonomy" id="302167"/>
    <lineage>
        <taxon>Bacteria</taxon>
        <taxon>Bacillati</taxon>
        <taxon>Bacillota</taxon>
        <taxon>Bacilli</taxon>
        <taxon>Bacillales</taxon>
        <taxon>Bacillaceae</taxon>
        <taxon>Virgibacillus</taxon>
    </lineage>
</organism>
<evidence type="ECO:0000313" key="7">
    <source>
        <dbReference type="EMBL" id="AUJ24650.1"/>
    </source>
</evidence>
<reference evidence="8" key="1">
    <citation type="submission" date="2016-11" db="EMBL/GenBank/DDBJ databases">
        <title>Complete genome sequence of Virgibacillus pantothenticus 21D, a halophilic bacterium isolated from the deep hypersaline anoxic basin Discovery in the Mediterranean Sea.</title>
        <authorList>
            <person name="Zeaiter Z."/>
            <person name="Booth J.M."/>
            <person name="Prosdocimi E.M."/>
            <person name="Mapelli F."/>
            <person name="Fusi M."/>
            <person name="Daffonchio D."/>
            <person name="Borin S."/>
            <person name="Crotti E."/>
        </authorList>
    </citation>
    <scope>NUCLEOTIDE SEQUENCE [LARGE SCALE GENOMIC DNA]</scope>
    <source>
        <strain evidence="8">21D</strain>
    </source>
</reference>
<feature type="domain" description="NERD" evidence="5">
    <location>
        <begin position="16"/>
        <end position="112"/>
    </location>
</feature>
<dbReference type="GO" id="GO:0000725">
    <property type="term" value="P:recombinational repair"/>
    <property type="evidence" value="ECO:0007669"/>
    <property type="project" value="TreeGrafter"/>
</dbReference>
<gene>
    <name evidence="7" type="ORF">A21D_01569</name>
</gene>
<feature type="domain" description="UvrD-like helicase C-terminal" evidence="6">
    <location>
        <begin position="545"/>
        <end position="609"/>
    </location>
</feature>
<keyword evidence="1" id="KW-0547">Nucleotide-binding</keyword>
<evidence type="ECO:0000256" key="1">
    <source>
        <dbReference type="ARBA" id="ARBA00022741"/>
    </source>
</evidence>
<dbReference type="Pfam" id="PF13361">
    <property type="entry name" value="UvrD_C"/>
    <property type="match status" value="2"/>
</dbReference>
<keyword evidence="3 7" id="KW-0347">Helicase</keyword>
<dbReference type="GO" id="GO:0005524">
    <property type="term" value="F:ATP binding"/>
    <property type="evidence" value="ECO:0007669"/>
    <property type="project" value="UniProtKB-KW"/>
</dbReference>
<dbReference type="InterPro" id="IPR027417">
    <property type="entry name" value="P-loop_NTPase"/>
</dbReference>
<evidence type="ECO:0000259" key="5">
    <source>
        <dbReference type="Pfam" id="PF08378"/>
    </source>
</evidence>
<dbReference type="InterPro" id="IPR011528">
    <property type="entry name" value="NERD"/>
</dbReference>
<evidence type="ECO:0000259" key="6">
    <source>
        <dbReference type="Pfam" id="PF13361"/>
    </source>
</evidence>
<dbReference type="Proteomes" id="UP000234237">
    <property type="component" value="Chromosome"/>
</dbReference>